<protein>
    <submittedName>
        <fullName evidence="1">Uncharacterized protein</fullName>
    </submittedName>
</protein>
<proteinExistence type="predicted"/>
<dbReference type="AlphaFoldDB" id="A0A2P5K704"/>
<sequence>MPCTAELVSGKLLARRRPVLASARVWVLQARCVSRATSTFGGTLPLLR</sequence>
<name>A0A2P5K704_9BURK</name>
<comment type="caution">
    <text evidence="1">The sequence shown here is derived from an EMBL/GenBank/DDBJ whole genome shotgun (WGS) entry which is preliminary data.</text>
</comment>
<reference evidence="1 2" key="1">
    <citation type="submission" date="2018-01" db="EMBL/GenBank/DDBJ databases">
        <title>Genomic Encyclopedia of Type Strains, Phase III (KMG-III): the genomes of soil and plant-associated and newly described type strains.</title>
        <authorList>
            <person name="Whitman W."/>
        </authorList>
    </citation>
    <scope>NUCLEOTIDE SEQUENCE [LARGE SCALE GENOMIC DNA]</scope>
    <source>
        <strain evidence="1 2">HKI456</strain>
    </source>
</reference>
<evidence type="ECO:0000313" key="2">
    <source>
        <dbReference type="Proteomes" id="UP000243096"/>
    </source>
</evidence>
<evidence type="ECO:0000313" key="1">
    <source>
        <dbReference type="EMBL" id="PPB81441.1"/>
    </source>
</evidence>
<accession>A0A2P5K704</accession>
<organism evidence="1 2">
    <name type="scientific">Mycetohabitans endofungorum</name>
    <dbReference type="NCBI Taxonomy" id="417203"/>
    <lineage>
        <taxon>Bacteria</taxon>
        <taxon>Pseudomonadati</taxon>
        <taxon>Pseudomonadota</taxon>
        <taxon>Betaproteobacteria</taxon>
        <taxon>Burkholderiales</taxon>
        <taxon>Burkholderiaceae</taxon>
        <taxon>Mycetohabitans</taxon>
    </lineage>
</organism>
<dbReference type="Proteomes" id="UP000243096">
    <property type="component" value="Unassembled WGS sequence"/>
</dbReference>
<gene>
    <name evidence="1" type="ORF">B0O95_11914</name>
</gene>
<keyword evidence="2" id="KW-1185">Reference proteome</keyword>
<dbReference type="EMBL" id="PRDW01000019">
    <property type="protein sequence ID" value="PPB81441.1"/>
    <property type="molecule type" value="Genomic_DNA"/>
</dbReference>